<keyword evidence="3" id="KW-0274">FAD</keyword>
<dbReference type="PANTHER" id="PTHR42716">
    <property type="entry name" value="L-ASPARTATE OXIDASE"/>
    <property type="match status" value="1"/>
</dbReference>
<keyword evidence="4" id="KW-0560">Oxidoreductase</keyword>
<evidence type="ECO:0000256" key="2">
    <source>
        <dbReference type="ARBA" id="ARBA00022630"/>
    </source>
</evidence>
<comment type="cofactor">
    <cofactor evidence="1">
        <name>FAD</name>
        <dbReference type="ChEBI" id="CHEBI:57692"/>
    </cofactor>
</comment>
<dbReference type="Gene3D" id="3.50.50.60">
    <property type="entry name" value="FAD/NAD(P)-binding domain"/>
    <property type="match status" value="1"/>
</dbReference>
<reference evidence="7" key="1">
    <citation type="submission" date="2021-01" db="EMBL/GenBank/DDBJ databases">
        <authorList>
            <person name="Corre E."/>
            <person name="Pelletier E."/>
            <person name="Niang G."/>
            <person name="Scheremetjew M."/>
            <person name="Finn R."/>
            <person name="Kale V."/>
            <person name="Holt S."/>
            <person name="Cochrane G."/>
            <person name="Meng A."/>
            <person name="Brown T."/>
            <person name="Cohen L."/>
        </authorList>
    </citation>
    <scope>NUCLEOTIDE SEQUENCE</scope>
    <source>
        <strain evidence="7">10249 10 AB</strain>
    </source>
</reference>
<protein>
    <recommendedName>
        <fullName evidence="6">FAD-dependent oxidoreductase 2 FAD-binding domain-containing protein</fullName>
    </recommendedName>
</protein>
<evidence type="ECO:0000259" key="6">
    <source>
        <dbReference type="Pfam" id="PF00890"/>
    </source>
</evidence>
<feature type="region of interest" description="Disordered" evidence="5">
    <location>
        <begin position="30"/>
        <end position="55"/>
    </location>
</feature>
<dbReference type="PANTHER" id="PTHR42716:SF2">
    <property type="entry name" value="L-ASPARTATE OXIDASE, CHLOROPLASTIC"/>
    <property type="match status" value="1"/>
</dbReference>
<dbReference type="InterPro" id="IPR003953">
    <property type="entry name" value="FAD-dep_OxRdtase_2_FAD-bd"/>
</dbReference>
<evidence type="ECO:0000256" key="5">
    <source>
        <dbReference type="SAM" id="MobiDB-lite"/>
    </source>
</evidence>
<dbReference type="InterPro" id="IPR036188">
    <property type="entry name" value="FAD/NAD-bd_sf"/>
</dbReference>
<evidence type="ECO:0000256" key="3">
    <source>
        <dbReference type="ARBA" id="ARBA00022827"/>
    </source>
</evidence>
<dbReference type="GO" id="GO:0008734">
    <property type="term" value="F:L-aspartate oxidase activity"/>
    <property type="evidence" value="ECO:0007669"/>
    <property type="project" value="InterPro"/>
</dbReference>
<dbReference type="AlphaFoldDB" id="A0A7S4EIN7"/>
<dbReference type="Pfam" id="PF00890">
    <property type="entry name" value="FAD_binding_2"/>
    <property type="match status" value="1"/>
</dbReference>
<feature type="compositionally biased region" description="Low complexity" evidence="5">
    <location>
        <begin position="38"/>
        <end position="55"/>
    </location>
</feature>
<dbReference type="SUPFAM" id="SSF51905">
    <property type="entry name" value="FAD/NAD(P)-binding domain"/>
    <property type="match status" value="1"/>
</dbReference>
<dbReference type="GO" id="GO:0009435">
    <property type="term" value="P:NAD+ biosynthetic process"/>
    <property type="evidence" value="ECO:0007669"/>
    <property type="project" value="InterPro"/>
</dbReference>
<proteinExistence type="predicted"/>
<dbReference type="InterPro" id="IPR005288">
    <property type="entry name" value="NadB"/>
</dbReference>
<name>A0A7S4EIN7_9STRA</name>
<feature type="domain" description="FAD-dependent oxidoreductase 2 FAD-binding" evidence="6">
    <location>
        <begin position="61"/>
        <end position="173"/>
    </location>
</feature>
<evidence type="ECO:0000256" key="4">
    <source>
        <dbReference type="ARBA" id="ARBA00023002"/>
    </source>
</evidence>
<keyword evidence="2" id="KW-0285">Flavoprotein</keyword>
<sequence>MTIPTLRIIGHRSRSCRSASSSLFSSNRKWTSSRGFGTTTTITTPSNNNNDNNNNAKNDRLLVVGSGVAGSAAALVAAETYGIPVTLLFAGGVPQDCNSWWAQGGIIYRNYDPASGDSAESLAKDIHRAGAGLCADDAVRKVSEEGPDRVKELLLSSAKKAFANVPFDKTPDGELSLCLGECSLV</sequence>
<dbReference type="EMBL" id="HBIX01012373">
    <property type="protein sequence ID" value="CAE0716480.1"/>
    <property type="molecule type" value="Transcribed_RNA"/>
</dbReference>
<evidence type="ECO:0000256" key="1">
    <source>
        <dbReference type="ARBA" id="ARBA00001974"/>
    </source>
</evidence>
<accession>A0A7S4EIN7</accession>
<evidence type="ECO:0000313" key="7">
    <source>
        <dbReference type="EMBL" id="CAE0716480.1"/>
    </source>
</evidence>
<organism evidence="7">
    <name type="scientific">Pseudo-nitzschia australis</name>
    <dbReference type="NCBI Taxonomy" id="44445"/>
    <lineage>
        <taxon>Eukaryota</taxon>
        <taxon>Sar</taxon>
        <taxon>Stramenopiles</taxon>
        <taxon>Ochrophyta</taxon>
        <taxon>Bacillariophyta</taxon>
        <taxon>Bacillariophyceae</taxon>
        <taxon>Bacillariophycidae</taxon>
        <taxon>Bacillariales</taxon>
        <taxon>Bacillariaceae</taxon>
        <taxon>Pseudo-nitzschia</taxon>
    </lineage>
</organism>
<gene>
    <name evidence="7" type="ORF">PAUS00366_LOCUS9232</name>
</gene>